<feature type="domain" description="PA14" evidence="7">
    <location>
        <begin position="76"/>
        <end position="232"/>
    </location>
</feature>
<dbReference type="PROSITE" id="PS51820">
    <property type="entry name" value="PA14"/>
    <property type="match status" value="1"/>
</dbReference>
<dbReference type="Pfam" id="PF03160">
    <property type="entry name" value="Calx-beta"/>
    <property type="match status" value="2"/>
</dbReference>
<dbReference type="Gene3D" id="2.60.40.2030">
    <property type="match status" value="2"/>
</dbReference>
<dbReference type="AlphaFoldDB" id="A0A2T1E993"/>
<reference evidence="9" key="1">
    <citation type="submission" date="2018-02" db="EMBL/GenBank/DDBJ databases">
        <authorList>
            <person name="Moore K."/>
            <person name="Momper L."/>
        </authorList>
    </citation>
    <scope>NUCLEOTIDE SEQUENCE [LARGE SCALE GENOMIC DNA]</scope>
    <source>
        <strain evidence="9">ULC18</strain>
    </source>
</reference>
<evidence type="ECO:0000313" key="8">
    <source>
        <dbReference type="EMBL" id="PSB29319.1"/>
    </source>
</evidence>
<dbReference type="GO" id="GO:0005576">
    <property type="term" value="C:extracellular region"/>
    <property type="evidence" value="ECO:0007669"/>
    <property type="project" value="TreeGrafter"/>
</dbReference>
<organism evidence="8 9">
    <name type="scientific">Stenomitos frigidus ULC18</name>
    <dbReference type="NCBI Taxonomy" id="2107698"/>
    <lineage>
        <taxon>Bacteria</taxon>
        <taxon>Bacillati</taxon>
        <taxon>Cyanobacteriota</taxon>
        <taxon>Cyanophyceae</taxon>
        <taxon>Leptolyngbyales</taxon>
        <taxon>Leptolyngbyaceae</taxon>
        <taxon>Stenomitos</taxon>
    </lineage>
</organism>
<evidence type="ECO:0000256" key="6">
    <source>
        <dbReference type="SAM" id="MobiDB-lite"/>
    </source>
</evidence>
<dbReference type="GO" id="GO:0016020">
    <property type="term" value="C:membrane"/>
    <property type="evidence" value="ECO:0007669"/>
    <property type="project" value="InterPro"/>
</dbReference>
<keyword evidence="3" id="KW-0677">Repeat</keyword>
<dbReference type="SUPFAM" id="SSF141072">
    <property type="entry name" value="CalX-like"/>
    <property type="match status" value="2"/>
</dbReference>
<sequence>MADTITLQGIIRDFSPNERPDLLPSQQGPTNHPDFEADFDSGVPVEQGIVGLELDNSTHKPIYVGGTDPGVNPKSTHGAAAFAQWYANDHPHQKPFSITLKKIHTNPDIYSYDNQAFFPIDNELLGNEGNAHNYHFTYELATEFTYQGGEEFTFTGDDDLWVFIDNKLVIDLGGIHTQATKTLKLKDLPSLKVGITYSLRLFFAERHTTESHFRIDTTIVLTQPVATIVASDPNAKELGLDTGEFTISLDKPALTDLTIKYGVTGTATEGVDYQPIRNSVLMPKGQTSAKILVTPIADQLTEGSETVIATLIGGSGYQTGTPSSATVTIEDNPPAPPVAVIVATDPQASEVGLDPGQFTIMLNKPAPTTLMIGYSVSGTATEGADYQPIGRSVQIPQGQSSAIIPVKPIADDLAEVSETVIATLVAGADYRLGASITATVTIADNPPVPIATLFASDPIATKPEQGKAPTDLGEFTINLDKPAPRRLVMSFSVAGSAKENVDCQPMPRSATFEVGQTQAKIPVVPMAAQSLGLAKPDVIATLLPLDGCQLGSPITGTVVIKLPDGFPVIGPR</sequence>
<dbReference type="InterPro" id="IPR037524">
    <property type="entry name" value="PA14/GLEYA"/>
</dbReference>
<keyword evidence="4" id="KW-0106">Calcium</keyword>
<name>A0A2T1E993_9CYAN</name>
<keyword evidence="5" id="KW-0325">Glycoprotein</keyword>
<gene>
    <name evidence="8" type="ORF">C7B82_12075</name>
</gene>
<protein>
    <recommendedName>
        <fullName evidence="7">PA14 domain-containing protein</fullName>
    </recommendedName>
</protein>
<evidence type="ECO:0000256" key="5">
    <source>
        <dbReference type="ARBA" id="ARBA00023180"/>
    </source>
</evidence>
<dbReference type="InterPro" id="IPR011874">
    <property type="entry name" value="Fibro_Slime"/>
</dbReference>
<dbReference type="EMBL" id="PVWK01000063">
    <property type="protein sequence ID" value="PSB29319.1"/>
    <property type="molecule type" value="Genomic_DNA"/>
</dbReference>
<accession>A0A2T1E993</accession>
<reference evidence="8 9" key="2">
    <citation type="submission" date="2018-03" db="EMBL/GenBank/DDBJ databases">
        <title>The ancient ancestry and fast evolution of plastids.</title>
        <authorList>
            <person name="Moore K.R."/>
            <person name="Magnabosco C."/>
            <person name="Momper L."/>
            <person name="Gold D.A."/>
            <person name="Bosak T."/>
            <person name="Fournier G.P."/>
        </authorList>
    </citation>
    <scope>NUCLEOTIDE SEQUENCE [LARGE SCALE GENOMIC DNA]</scope>
    <source>
        <strain evidence="8 9">ULC18</strain>
    </source>
</reference>
<evidence type="ECO:0000256" key="1">
    <source>
        <dbReference type="ARBA" id="ARBA00008709"/>
    </source>
</evidence>
<evidence type="ECO:0000313" key="9">
    <source>
        <dbReference type="Proteomes" id="UP000239576"/>
    </source>
</evidence>
<evidence type="ECO:0000256" key="4">
    <source>
        <dbReference type="ARBA" id="ARBA00022837"/>
    </source>
</evidence>
<dbReference type="InterPro" id="IPR003644">
    <property type="entry name" value="Calx_beta"/>
</dbReference>
<dbReference type="GO" id="GO:0007154">
    <property type="term" value="P:cell communication"/>
    <property type="evidence" value="ECO:0007669"/>
    <property type="project" value="InterPro"/>
</dbReference>
<dbReference type="Pfam" id="PF07691">
    <property type="entry name" value="PA14"/>
    <property type="match status" value="1"/>
</dbReference>
<dbReference type="InterPro" id="IPR051154">
    <property type="entry name" value="Prespore-cell_inducing_factor"/>
</dbReference>
<evidence type="ECO:0000256" key="2">
    <source>
        <dbReference type="ARBA" id="ARBA00022729"/>
    </source>
</evidence>
<dbReference type="InterPro" id="IPR011658">
    <property type="entry name" value="PA14_dom"/>
</dbReference>
<proteinExistence type="inferred from homology"/>
<comment type="similarity">
    <text evidence="1">Belongs to the prespore-cell-inducing factor family.</text>
</comment>
<dbReference type="Proteomes" id="UP000239576">
    <property type="component" value="Unassembled WGS sequence"/>
</dbReference>
<dbReference type="PANTHER" id="PTHR31137">
    <property type="entry name" value="PROTEIN PSIB-RELATED-RELATED"/>
    <property type="match status" value="1"/>
</dbReference>
<dbReference type="RefSeq" id="WP_106256542.1">
    <property type="nucleotide sequence ID" value="NZ_CAWNSW010000157.1"/>
</dbReference>
<dbReference type="OrthoDB" id="9816455at2"/>
<dbReference type="NCBIfam" id="TIGR02148">
    <property type="entry name" value="Fibro_Slime"/>
    <property type="match status" value="1"/>
</dbReference>
<dbReference type="InterPro" id="IPR038081">
    <property type="entry name" value="CalX-like_sf"/>
</dbReference>
<comment type="caution">
    <text evidence="8">The sequence shown here is derived from an EMBL/GenBank/DDBJ whole genome shotgun (WGS) entry which is preliminary data.</text>
</comment>
<evidence type="ECO:0000256" key="3">
    <source>
        <dbReference type="ARBA" id="ARBA00022737"/>
    </source>
</evidence>
<keyword evidence="9" id="KW-1185">Reference proteome</keyword>
<evidence type="ECO:0000259" key="7">
    <source>
        <dbReference type="PROSITE" id="PS51820"/>
    </source>
</evidence>
<feature type="region of interest" description="Disordered" evidence="6">
    <location>
        <begin position="14"/>
        <end position="35"/>
    </location>
</feature>
<keyword evidence="2" id="KW-0732">Signal</keyword>
<dbReference type="SMART" id="SM00758">
    <property type="entry name" value="PA14"/>
    <property type="match status" value="1"/>
</dbReference>